<feature type="transmembrane region" description="Helical" evidence="6">
    <location>
        <begin position="154"/>
        <end position="171"/>
    </location>
</feature>
<dbReference type="GO" id="GO:0022857">
    <property type="term" value="F:transmembrane transporter activity"/>
    <property type="evidence" value="ECO:0007669"/>
    <property type="project" value="InterPro"/>
</dbReference>
<evidence type="ECO:0000256" key="6">
    <source>
        <dbReference type="SAM" id="Phobius"/>
    </source>
</evidence>
<gene>
    <name evidence="7" type="ORF">DQX05_03215</name>
</gene>
<dbReference type="OrthoDB" id="9792579at2"/>
<comment type="caution">
    <text evidence="7">The sequence shown here is derived from an EMBL/GenBank/DDBJ whole genome shotgun (WGS) entry which is preliminary data.</text>
</comment>
<evidence type="ECO:0000256" key="3">
    <source>
        <dbReference type="ARBA" id="ARBA00022692"/>
    </source>
</evidence>
<dbReference type="InterPro" id="IPR001851">
    <property type="entry name" value="ABC_transp_permease"/>
</dbReference>
<dbReference type="CDD" id="cd06580">
    <property type="entry name" value="TM_PBP1_transp_TpRbsC_like"/>
    <property type="match status" value="1"/>
</dbReference>
<evidence type="ECO:0000256" key="5">
    <source>
        <dbReference type="ARBA" id="ARBA00023136"/>
    </source>
</evidence>
<evidence type="ECO:0000256" key="4">
    <source>
        <dbReference type="ARBA" id="ARBA00022989"/>
    </source>
</evidence>
<dbReference type="Pfam" id="PF02653">
    <property type="entry name" value="BPD_transp_2"/>
    <property type="match status" value="1"/>
</dbReference>
<organism evidence="7 8">
    <name type="scientific">Paenibacillus thiaminolyticus</name>
    <name type="common">Bacillus thiaminolyticus</name>
    <dbReference type="NCBI Taxonomy" id="49283"/>
    <lineage>
        <taxon>Bacteria</taxon>
        <taxon>Bacillati</taxon>
        <taxon>Bacillota</taxon>
        <taxon>Bacilli</taxon>
        <taxon>Bacillales</taxon>
        <taxon>Paenibacillaceae</taxon>
        <taxon>Paenibacillus</taxon>
    </lineage>
</organism>
<reference evidence="7 8" key="1">
    <citation type="submission" date="2018-09" db="EMBL/GenBank/DDBJ databases">
        <title>Paenibacillus SK2017-BO5.</title>
        <authorList>
            <person name="Piskunova J.V."/>
            <person name="Dubiley S.A."/>
            <person name="Severinov K.V."/>
        </authorList>
    </citation>
    <scope>NUCLEOTIDE SEQUENCE [LARGE SCALE GENOMIC DNA]</scope>
    <source>
        <strain evidence="7 8">BO5</strain>
    </source>
</reference>
<keyword evidence="5 6" id="KW-0472">Membrane</keyword>
<evidence type="ECO:0000313" key="8">
    <source>
        <dbReference type="Proteomes" id="UP000266177"/>
    </source>
</evidence>
<keyword evidence="3 6" id="KW-0812">Transmembrane</keyword>
<accession>A0A3A3GL86</accession>
<feature type="transmembrane region" description="Helical" evidence="6">
    <location>
        <begin position="95"/>
        <end position="116"/>
    </location>
</feature>
<dbReference type="GO" id="GO:0005886">
    <property type="term" value="C:plasma membrane"/>
    <property type="evidence" value="ECO:0007669"/>
    <property type="project" value="UniProtKB-SubCell"/>
</dbReference>
<feature type="transmembrane region" description="Helical" evidence="6">
    <location>
        <begin position="39"/>
        <end position="61"/>
    </location>
</feature>
<dbReference type="RefSeq" id="WP_119790834.1">
    <property type="nucleotide sequence ID" value="NZ_QYZD01000002.1"/>
</dbReference>
<evidence type="ECO:0000313" key="7">
    <source>
        <dbReference type="EMBL" id="RJG25923.1"/>
    </source>
</evidence>
<comment type="subcellular location">
    <subcellularLocation>
        <location evidence="1">Cell membrane</location>
        <topology evidence="1">Multi-pass membrane protein</topology>
    </subcellularLocation>
</comment>
<keyword evidence="4 6" id="KW-1133">Transmembrane helix</keyword>
<keyword evidence="2" id="KW-1003">Cell membrane</keyword>
<dbReference type="PANTHER" id="PTHR43370:SF1">
    <property type="entry name" value="GUANOSINE ABC TRANSPORTER PERMEASE PROTEIN NUPQ"/>
    <property type="match status" value="1"/>
</dbReference>
<feature type="transmembrane region" description="Helical" evidence="6">
    <location>
        <begin position="278"/>
        <end position="296"/>
    </location>
</feature>
<feature type="transmembrane region" description="Helical" evidence="6">
    <location>
        <begin position="67"/>
        <end position="88"/>
    </location>
</feature>
<name>A0A3A3GL86_PANTH</name>
<protein>
    <submittedName>
        <fullName evidence="7">ABC transporter permease</fullName>
    </submittedName>
</protein>
<evidence type="ECO:0000256" key="1">
    <source>
        <dbReference type="ARBA" id="ARBA00004651"/>
    </source>
</evidence>
<feature type="transmembrane region" description="Helical" evidence="6">
    <location>
        <begin position="13"/>
        <end position="32"/>
    </location>
</feature>
<evidence type="ECO:0000256" key="2">
    <source>
        <dbReference type="ARBA" id="ARBA00022475"/>
    </source>
</evidence>
<dbReference type="AlphaFoldDB" id="A0A3A3GL86"/>
<dbReference type="EMBL" id="QYZD01000002">
    <property type="protein sequence ID" value="RJG25923.1"/>
    <property type="molecule type" value="Genomic_DNA"/>
</dbReference>
<feature type="transmembrane region" description="Helical" evidence="6">
    <location>
        <begin position="201"/>
        <end position="220"/>
    </location>
</feature>
<dbReference type="PANTHER" id="PTHR43370">
    <property type="entry name" value="SUGAR ABC TRANSPORTER INTEGRAL MEMBRANE PROTEIN-RELATED"/>
    <property type="match status" value="1"/>
</dbReference>
<sequence length="317" mass="33093">MSNFFDILFSTEFAFSVFRVMTPILFAALGALISNKAGIVNIGLEGTMLVAALTGVIVSAYTGSAWVGLLIAVIAGVGVAALLGFFTLKFKTHIILGGIAVNMFASGGTVFILYLVSGDKGASTSLKSAVLPSLHIPLLQDIPVLGPILSGHNVLTYVSLVCVAGLYYLLAKTPLGLQIRSVGENPHAAQSVGVRVNRVQFVSLLISGFFAALGGAYMSMGYLSLFTRDMTAGRGWIGLAAEAVGRSTTLGTFLSSMLFGAADALANALQVLKIPAELVGTTPYVTTVICLVVYAITEAKVKKRKLAKTDANHASRP</sequence>
<dbReference type="Proteomes" id="UP000266177">
    <property type="component" value="Unassembled WGS sequence"/>
</dbReference>
<proteinExistence type="predicted"/>